<proteinExistence type="inferred from homology"/>
<sequence length="156" mass="18352">MTNLTQYMQHFSSHRNVTVELIKHIQKEQYDYKPSEVSMSTHDLIVHILQSYYRFAKLAKTKDQQVMREKIEDTETDLGKLADMYTEKTKEYLELLTEEDLTQVIDATQVFGMHIPVAALLQMAIDHEIHHKGNLYVYLRGMGYTDKVPMFVQLPR</sequence>
<evidence type="ECO:0000256" key="2">
    <source>
        <dbReference type="ARBA" id="ARBA00022723"/>
    </source>
</evidence>
<dbReference type="InterPro" id="IPR007837">
    <property type="entry name" value="DinB"/>
</dbReference>
<dbReference type="GO" id="GO:0046872">
    <property type="term" value="F:metal ion binding"/>
    <property type="evidence" value="ECO:0007669"/>
    <property type="project" value="UniProtKB-KW"/>
</dbReference>
<evidence type="ECO:0000256" key="1">
    <source>
        <dbReference type="ARBA" id="ARBA00008635"/>
    </source>
</evidence>
<dbReference type="InterPro" id="IPR034660">
    <property type="entry name" value="DinB/YfiT-like"/>
</dbReference>
<dbReference type="AlphaFoldDB" id="A0A8B5XQ09"/>
<evidence type="ECO:0000313" key="4">
    <source>
        <dbReference type="EMBL" id="TVX76746.1"/>
    </source>
</evidence>
<evidence type="ECO:0008006" key="6">
    <source>
        <dbReference type="Google" id="ProtNLM"/>
    </source>
</evidence>
<feature type="binding site" evidence="3">
    <location>
        <position position="127"/>
    </location>
    <ligand>
        <name>a divalent metal cation</name>
        <dbReference type="ChEBI" id="CHEBI:60240"/>
    </ligand>
</feature>
<evidence type="ECO:0000256" key="3">
    <source>
        <dbReference type="PIRSR" id="PIRSR607837-1"/>
    </source>
</evidence>
<comment type="similarity">
    <text evidence="1">Belongs to the DinB family.</text>
</comment>
<feature type="binding site" evidence="3">
    <location>
        <position position="47"/>
    </location>
    <ligand>
        <name>a divalent metal cation</name>
        <dbReference type="ChEBI" id="CHEBI:60240"/>
    </ligand>
</feature>
<comment type="caution">
    <text evidence="4">The sequence shown here is derived from an EMBL/GenBank/DDBJ whole genome shotgun (WGS) entry which is preliminary data.</text>
</comment>
<organism evidence="4 5">
    <name type="scientific">Peribacillus simplex</name>
    <dbReference type="NCBI Taxonomy" id="1478"/>
    <lineage>
        <taxon>Bacteria</taxon>
        <taxon>Bacillati</taxon>
        <taxon>Bacillota</taxon>
        <taxon>Bacilli</taxon>
        <taxon>Bacillales</taxon>
        <taxon>Bacillaceae</taxon>
        <taxon>Peribacillus</taxon>
    </lineage>
</organism>
<accession>A0A8B5XQ09</accession>
<dbReference type="RefSeq" id="WP_144480848.1">
    <property type="nucleotide sequence ID" value="NZ_VNKI01000014.1"/>
</dbReference>
<protein>
    <recommendedName>
        <fullName evidence="6">Damage-inducible protein DinB</fullName>
    </recommendedName>
</protein>
<feature type="binding site" evidence="3">
    <location>
        <position position="131"/>
    </location>
    <ligand>
        <name>a divalent metal cation</name>
        <dbReference type="ChEBI" id="CHEBI:60240"/>
    </ligand>
</feature>
<name>A0A8B5XQ09_9BACI</name>
<dbReference type="Proteomes" id="UP000317770">
    <property type="component" value="Unassembled WGS sequence"/>
</dbReference>
<dbReference type="EMBL" id="VNKI01000014">
    <property type="protein sequence ID" value="TVX76746.1"/>
    <property type="molecule type" value="Genomic_DNA"/>
</dbReference>
<dbReference type="SUPFAM" id="SSF109854">
    <property type="entry name" value="DinB/YfiT-like putative metalloenzymes"/>
    <property type="match status" value="1"/>
</dbReference>
<reference evidence="4 5" key="1">
    <citation type="submission" date="2019-07" db="EMBL/GenBank/DDBJ databases">
        <title>Genome assembly of Bacillus simplex strain GGC-P6A.</title>
        <authorList>
            <person name="Jennings M.E."/>
            <person name="Barton H.A."/>
        </authorList>
    </citation>
    <scope>NUCLEOTIDE SEQUENCE [LARGE SCALE GENOMIC DNA]</scope>
    <source>
        <strain evidence="4 5">GGC-P6A</strain>
    </source>
</reference>
<evidence type="ECO:0000313" key="5">
    <source>
        <dbReference type="Proteomes" id="UP000317770"/>
    </source>
</evidence>
<dbReference type="Pfam" id="PF05163">
    <property type="entry name" value="DinB"/>
    <property type="match status" value="1"/>
</dbReference>
<gene>
    <name evidence="4" type="ORF">FQP34_24670</name>
</gene>
<dbReference type="Gene3D" id="1.20.120.450">
    <property type="entry name" value="dinb family like domain"/>
    <property type="match status" value="1"/>
</dbReference>
<keyword evidence="2 3" id="KW-0479">Metal-binding</keyword>